<sequence>MIADTGASQTAPRAHRARNGAIVAVIVVLLLGTDQATKAFFNQFPVGSVVAGPFGDILCLRTVHNTGAAWGMMDGATVLLGVLSVAVVAVLLVFLFVLAPDASPLSAVAVGLVAAGGIGNAIDRFALGYVVDFIQPLFIDFPVFNVADIGVTCGFVLLVLSLLLQRPASDSENPEPAN</sequence>
<keyword evidence="6 9" id="KW-0378">Hydrolase</keyword>
<dbReference type="InterPro" id="IPR001872">
    <property type="entry name" value="Peptidase_A8"/>
</dbReference>
<dbReference type="UniPathway" id="UPA00665"/>
<organism evidence="13 14">
    <name type="scientific">Parvibacter caecicola</name>
    <dbReference type="NCBI Taxonomy" id="747645"/>
    <lineage>
        <taxon>Bacteria</taxon>
        <taxon>Bacillati</taxon>
        <taxon>Actinomycetota</taxon>
        <taxon>Coriobacteriia</taxon>
        <taxon>Coriobacteriales</taxon>
        <taxon>Coriobacteriaceae</taxon>
        <taxon>Parvibacter</taxon>
    </lineage>
</organism>
<evidence type="ECO:0000256" key="4">
    <source>
        <dbReference type="ARBA" id="ARBA00022692"/>
    </source>
</evidence>
<dbReference type="GO" id="GO:0004190">
    <property type="term" value="F:aspartic-type endopeptidase activity"/>
    <property type="evidence" value="ECO:0007669"/>
    <property type="project" value="UniProtKB-UniRule"/>
</dbReference>
<dbReference type="EC" id="3.4.23.36" evidence="9"/>
<keyword evidence="14" id="KW-1185">Reference proteome</keyword>
<reference evidence="12 15" key="2">
    <citation type="submission" date="2020-08" db="EMBL/GenBank/DDBJ databases">
        <title>Sequencing the genomes of 1000 actinobacteria strains.</title>
        <authorList>
            <person name="Klenk H.-P."/>
        </authorList>
    </citation>
    <scope>NUCLEOTIDE SEQUENCE [LARGE SCALE GENOMIC DNA]</scope>
    <source>
        <strain evidence="12 15">DSM 22242</strain>
    </source>
</reference>
<dbReference type="GO" id="GO:0006508">
    <property type="term" value="P:proteolysis"/>
    <property type="evidence" value="ECO:0007669"/>
    <property type="project" value="UniProtKB-KW"/>
</dbReference>
<evidence type="ECO:0000256" key="5">
    <source>
        <dbReference type="ARBA" id="ARBA00022750"/>
    </source>
</evidence>
<dbReference type="GeneID" id="93355852"/>
<keyword evidence="4 9" id="KW-0812">Transmembrane</keyword>
<comment type="catalytic activity">
    <reaction evidence="9 10">
        <text>Release of signal peptides from bacterial membrane prolipoproteins. Hydrolyzes -Xaa-Yaa-Zaa-|-(S,diacylglyceryl)Cys-, in which Xaa is hydrophobic (preferably Leu), and Yaa (Ala or Ser) and Zaa (Gly or Ala) have small, neutral side chains.</text>
        <dbReference type="EC" id="3.4.23.36"/>
    </reaction>
</comment>
<dbReference type="HAMAP" id="MF_00161">
    <property type="entry name" value="LspA"/>
    <property type="match status" value="1"/>
</dbReference>
<comment type="similarity">
    <text evidence="1 9 11">Belongs to the peptidase A8 family.</text>
</comment>
<protein>
    <recommendedName>
        <fullName evidence="9">Lipoprotein signal peptidase</fullName>
        <ecNumber evidence="9">3.4.23.36</ecNumber>
    </recommendedName>
    <alternativeName>
        <fullName evidence="9">Prolipoprotein signal peptidase</fullName>
    </alternativeName>
    <alternativeName>
        <fullName evidence="9">Signal peptidase II</fullName>
        <shortName evidence="9">SPase II</shortName>
    </alternativeName>
</protein>
<feature type="transmembrane region" description="Helical" evidence="9">
    <location>
        <begin position="21"/>
        <end position="41"/>
    </location>
</feature>
<feature type="transmembrane region" description="Helical" evidence="9">
    <location>
        <begin position="105"/>
        <end position="122"/>
    </location>
</feature>
<comment type="caution">
    <text evidence="13">The sequence shown here is derived from an EMBL/GenBank/DDBJ whole genome shotgun (WGS) entry which is preliminary data.</text>
</comment>
<dbReference type="PANTHER" id="PTHR33695:SF1">
    <property type="entry name" value="LIPOPROTEIN SIGNAL PEPTIDASE"/>
    <property type="match status" value="1"/>
</dbReference>
<evidence type="ECO:0000256" key="2">
    <source>
        <dbReference type="ARBA" id="ARBA00022475"/>
    </source>
</evidence>
<reference evidence="13 14" key="1">
    <citation type="submission" date="2019-04" db="EMBL/GenBank/DDBJ databases">
        <title>Microbes associate with the intestines of laboratory mice.</title>
        <authorList>
            <person name="Navarre W."/>
            <person name="Wong E."/>
            <person name="Huang K.C."/>
            <person name="Tropini C."/>
            <person name="Ng K."/>
            <person name="Yu B."/>
        </authorList>
    </citation>
    <scope>NUCLEOTIDE SEQUENCE [LARGE SCALE GENOMIC DNA]</scope>
    <source>
        <strain evidence="13 14">NM48_B13</strain>
    </source>
</reference>
<dbReference type="Proteomes" id="UP000530850">
    <property type="component" value="Unassembled WGS sequence"/>
</dbReference>
<dbReference type="OrthoDB" id="4308908at2"/>
<feature type="transmembrane region" description="Helical" evidence="9">
    <location>
        <begin position="78"/>
        <end position="98"/>
    </location>
</feature>
<dbReference type="PROSITE" id="PS00855">
    <property type="entry name" value="SPASE_II"/>
    <property type="match status" value="1"/>
</dbReference>
<evidence type="ECO:0000256" key="7">
    <source>
        <dbReference type="ARBA" id="ARBA00022989"/>
    </source>
</evidence>
<dbReference type="RefSeq" id="WP_123184550.1">
    <property type="nucleotide sequence ID" value="NZ_CANSOV010000001.1"/>
</dbReference>
<evidence type="ECO:0000256" key="1">
    <source>
        <dbReference type="ARBA" id="ARBA00006139"/>
    </source>
</evidence>
<feature type="active site" evidence="9">
    <location>
        <position position="132"/>
    </location>
</feature>
<proteinExistence type="inferred from homology"/>
<evidence type="ECO:0000313" key="14">
    <source>
        <dbReference type="Proteomes" id="UP000309454"/>
    </source>
</evidence>
<evidence type="ECO:0000313" key="13">
    <source>
        <dbReference type="EMBL" id="TJW12170.1"/>
    </source>
</evidence>
<evidence type="ECO:0000256" key="9">
    <source>
        <dbReference type="HAMAP-Rule" id="MF_00161"/>
    </source>
</evidence>
<comment type="function">
    <text evidence="9 10">This protein specifically catalyzes the removal of signal peptides from prolipoproteins.</text>
</comment>
<accession>A0A3N0AED2</accession>
<evidence type="ECO:0000313" key="12">
    <source>
        <dbReference type="EMBL" id="MBB3170619.1"/>
    </source>
</evidence>
<keyword evidence="3 9" id="KW-0645">Protease</keyword>
<dbReference type="EMBL" id="SSTM01000001">
    <property type="protein sequence ID" value="TJW12170.1"/>
    <property type="molecule type" value="Genomic_DNA"/>
</dbReference>
<dbReference type="PANTHER" id="PTHR33695">
    <property type="entry name" value="LIPOPROTEIN SIGNAL PEPTIDASE"/>
    <property type="match status" value="1"/>
</dbReference>
<evidence type="ECO:0000256" key="10">
    <source>
        <dbReference type="RuleBase" id="RU000594"/>
    </source>
</evidence>
<keyword evidence="8 9" id="KW-0472">Membrane</keyword>
<evidence type="ECO:0000256" key="6">
    <source>
        <dbReference type="ARBA" id="ARBA00022801"/>
    </source>
</evidence>
<comment type="subcellular location">
    <subcellularLocation>
        <location evidence="9">Cell membrane</location>
        <topology evidence="9">Multi-pass membrane protein</topology>
    </subcellularLocation>
</comment>
<evidence type="ECO:0000256" key="3">
    <source>
        <dbReference type="ARBA" id="ARBA00022670"/>
    </source>
</evidence>
<comment type="pathway">
    <text evidence="9">Protein modification; lipoprotein biosynthesis (signal peptide cleavage).</text>
</comment>
<dbReference type="AlphaFoldDB" id="A0A3N0AED2"/>
<keyword evidence="2 9" id="KW-1003">Cell membrane</keyword>
<keyword evidence="5 9" id="KW-0064">Aspartyl protease</keyword>
<dbReference type="EMBL" id="JACHYA010000001">
    <property type="protein sequence ID" value="MBB3170619.1"/>
    <property type="molecule type" value="Genomic_DNA"/>
</dbReference>
<dbReference type="PRINTS" id="PR00781">
    <property type="entry name" value="LIPOSIGPTASE"/>
</dbReference>
<keyword evidence="7 9" id="KW-1133">Transmembrane helix</keyword>
<gene>
    <name evidence="9 13" type="primary">lspA</name>
    <name evidence="13" type="ORF">E5982_00750</name>
    <name evidence="12" type="ORF">FHR31_000399</name>
</gene>
<dbReference type="NCBIfam" id="TIGR00077">
    <property type="entry name" value="lspA"/>
    <property type="match status" value="1"/>
</dbReference>
<dbReference type="GO" id="GO:0005886">
    <property type="term" value="C:plasma membrane"/>
    <property type="evidence" value="ECO:0007669"/>
    <property type="project" value="UniProtKB-SubCell"/>
</dbReference>
<feature type="active site" evidence="9">
    <location>
        <position position="148"/>
    </location>
</feature>
<name>A0A3N0AED2_9ACTN</name>
<evidence type="ECO:0000256" key="11">
    <source>
        <dbReference type="RuleBase" id="RU004181"/>
    </source>
</evidence>
<evidence type="ECO:0000256" key="8">
    <source>
        <dbReference type="ARBA" id="ARBA00023136"/>
    </source>
</evidence>
<dbReference type="Proteomes" id="UP000309454">
    <property type="component" value="Unassembled WGS sequence"/>
</dbReference>
<feature type="transmembrane region" description="Helical" evidence="9">
    <location>
        <begin position="142"/>
        <end position="164"/>
    </location>
</feature>
<evidence type="ECO:0000313" key="15">
    <source>
        <dbReference type="Proteomes" id="UP000530850"/>
    </source>
</evidence>
<dbReference type="Pfam" id="PF01252">
    <property type="entry name" value="Peptidase_A8"/>
    <property type="match status" value="1"/>
</dbReference>